<dbReference type="NCBIfam" id="TIGR01979">
    <property type="entry name" value="sufS"/>
    <property type="match status" value="1"/>
</dbReference>
<comment type="catalytic activity">
    <reaction evidence="5">
        <text>(sulfur carrier)-H + L-cysteine = (sulfur carrier)-SH + L-alanine</text>
        <dbReference type="Rhea" id="RHEA:43892"/>
        <dbReference type="Rhea" id="RHEA-COMP:14737"/>
        <dbReference type="Rhea" id="RHEA-COMP:14739"/>
        <dbReference type="ChEBI" id="CHEBI:29917"/>
        <dbReference type="ChEBI" id="CHEBI:35235"/>
        <dbReference type="ChEBI" id="CHEBI:57972"/>
        <dbReference type="ChEBI" id="CHEBI:64428"/>
        <dbReference type="EC" id="2.8.1.7"/>
    </reaction>
</comment>
<gene>
    <name evidence="7" type="primary">sufS</name>
    <name evidence="7" type="ORF">ACFQJC_15815</name>
</gene>
<dbReference type="SUPFAM" id="SSF53383">
    <property type="entry name" value="PLP-dependent transferases"/>
    <property type="match status" value="1"/>
</dbReference>
<dbReference type="GO" id="GO:0016829">
    <property type="term" value="F:lyase activity"/>
    <property type="evidence" value="ECO:0007669"/>
    <property type="project" value="UniProtKB-KW"/>
</dbReference>
<dbReference type="Proteomes" id="UP001596481">
    <property type="component" value="Unassembled WGS sequence"/>
</dbReference>
<keyword evidence="4" id="KW-0663">Pyridoxal phosphate</keyword>
<evidence type="ECO:0000256" key="5">
    <source>
        <dbReference type="ARBA" id="ARBA00050776"/>
    </source>
</evidence>
<protein>
    <recommendedName>
        <fullName evidence="2">cysteine desulfurase</fullName>
        <ecNumber evidence="2">2.8.1.7</ecNumber>
    </recommendedName>
</protein>
<dbReference type="PANTHER" id="PTHR43586">
    <property type="entry name" value="CYSTEINE DESULFURASE"/>
    <property type="match status" value="1"/>
</dbReference>
<name>A0ABD5ZI60_9EURY</name>
<feature type="domain" description="Aminotransferase class V" evidence="6">
    <location>
        <begin position="41"/>
        <end position="411"/>
    </location>
</feature>
<dbReference type="InterPro" id="IPR015421">
    <property type="entry name" value="PyrdxlP-dep_Trfase_major"/>
</dbReference>
<comment type="cofactor">
    <cofactor evidence="1">
        <name>pyridoxal 5'-phosphate</name>
        <dbReference type="ChEBI" id="CHEBI:597326"/>
    </cofactor>
</comment>
<keyword evidence="3 7" id="KW-0808">Transferase</keyword>
<dbReference type="InterPro" id="IPR015424">
    <property type="entry name" value="PyrdxlP-dep_Trfase"/>
</dbReference>
<dbReference type="AlphaFoldDB" id="A0ABD5ZI60"/>
<dbReference type="InterPro" id="IPR010970">
    <property type="entry name" value="Cys_dSase_SufS"/>
</dbReference>
<dbReference type="RefSeq" id="WP_390225646.1">
    <property type="nucleotide sequence ID" value="NZ_JBHTAA010000005.1"/>
</dbReference>
<organism evidence="7 8">
    <name type="scientific">Haloferax namakaokahaiae</name>
    <dbReference type="NCBI Taxonomy" id="1748331"/>
    <lineage>
        <taxon>Archaea</taxon>
        <taxon>Methanobacteriati</taxon>
        <taxon>Methanobacteriota</taxon>
        <taxon>Stenosarchaea group</taxon>
        <taxon>Halobacteria</taxon>
        <taxon>Halobacteriales</taxon>
        <taxon>Haloferacaceae</taxon>
        <taxon>Haloferax</taxon>
    </lineage>
</organism>
<proteinExistence type="predicted"/>
<evidence type="ECO:0000259" key="6">
    <source>
        <dbReference type="Pfam" id="PF00266"/>
    </source>
</evidence>
<dbReference type="EC" id="2.8.1.7" evidence="2"/>
<dbReference type="Pfam" id="PF00266">
    <property type="entry name" value="Aminotran_5"/>
    <property type="match status" value="1"/>
</dbReference>
<accession>A0ABD5ZI60</accession>
<keyword evidence="8" id="KW-1185">Reference proteome</keyword>
<dbReference type="PANTHER" id="PTHR43586:SF8">
    <property type="entry name" value="CYSTEINE DESULFURASE 1, CHLOROPLASTIC"/>
    <property type="match status" value="1"/>
</dbReference>
<dbReference type="GO" id="GO:0031071">
    <property type="term" value="F:cysteine desulfurase activity"/>
    <property type="evidence" value="ECO:0007669"/>
    <property type="project" value="UniProtKB-EC"/>
</dbReference>
<reference evidence="7 8" key="1">
    <citation type="journal article" date="2019" name="Int. J. Syst. Evol. Microbiol.">
        <title>The Global Catalogue of Microorganisms (GCM) 10K type strain sequencing project: providing services to taxonomists for standard genome sequencing and annotation.</title>
        <authorList>
            <consortium name="The Broad Institute Genomics Platform"/>
            <consortium name="The Broad Institute Genome Sequencing Center for Infectious Disease"/>
            <person name="Wu L."/>
            <person name="Ma J."/>
        </authorList>
    </citation>
    <scope>NUCLEOTIDE SEQUENCE [LARGE SCALE GENOMIC DNA]</scope>
    <source>
        <strain evidence="7 8">DSM 29988</strain>
    </source>
</reference>
<evidence type="ECO:0000256" key="1">
    <source>
        <dbReference type="ARBA" id="ARBA00001933"/>
    </source>
</evidence>
<evidence type="ECO:0000256" key="3">
    <source>
        <dbReference type="ARBA" id="ARBA00022679"/>
    </source>
</evidence>
<dbReference type="CDD" id="cd06453">
    <property type="entry name" value="SufS_like"/>
    <property type="match status" value="1"/>
</dbReference>
<dbReference type="InterPro" id="IPR015422">
    <property type="entry name" value="PyrdxlP-dep_Trfase_small"/>
</dbReference>
<evidence type="ECO:0000313" key="7">
    <source>
        <dbReference type="EMBL" id="MFC7204984.1"/>
    </source>
</evidence>
<dbReference type="InterPro" id="IPR000192">
    <property type="entry name" value="Aminotrans_V_dom"/>
</dbReference>
<evidence type="ECO:0000313" key="8">
    <source>
        <dbReference type="Proteomes" id="UP001596481"/>
    </source>
</evidence>
<comment type="caution">
    <text evidence="7">The sequence shown here is derived from an EMBL/GenBank/DDBJ whole genome shotgun (WGS) entry which is preliminary data.</text>
</comment>
<dbReference type="EMBL" id="JBHTAA010000005">
    <property type="protein sequence ID" value="MFC7204984.1"/>
    <property type="molecule type" value="Genomic_DNA"/>
</dbReference>
<keyword evidence="7" id="KW-0456">Lyase</keyword>
<dbReference type="Gene3D" id="3.40.640.10">
    <property type="entry name" value="Type I PLP-dependent aspartate aminotransferase-like (Major domain)"/>
    <property type="match status" value="1"/>
</dbReference>
<dbReference type="Gene3D" id="3.90.1150.10">
    <property type="entry name" value="Aspartate Aminotransferase, domain 1"/>
    <property type="match status" value="1"/>
</dbReference>
<evidence type="ECO:0000256" key="2">
    <source>
        <dbReference type="ARBA" id="ARBA00012239"/>
    </source>
</evidence>
<sequence length="423" mass="46480">MQESYPIDVDTIRADFPILQRRVGGDISTPGEDEDDTVPLVYLDNAATSQTPKQVVESIVDYYYGYNSNVHRGIHSLSQEASVAYEDAHDRVAEFIGASGREEVVFTKNTTEAMNLVAYAWGLNELGPGDSVVLTEMEHHASLVTWQQICKRTGAEARFIRIDDDGRLDMDHATELIDDSTKMVSVVHVSNTLGTVNPVADLADLAHDVGAYIFVDGAQSVPTRPVDVKEIDADFFAFSGHKMCGPTGIGALYGKQEILEEMDPYLYGGDMIRRVSYEDSSWEDLPWKFEAGTPPIAQGIAFAAAVDYLDDIGMENVQAHEELLAEYAYDRLSEFDDIEIYGPPGDDRGGLVAFNLDGVHAHDLSSILNEQGVAIRAGDHCTQPLHDKLGAAASTRASFYIYNKKEEIDALVEGLEVARDLFA</sequence>
<evidence type="ECO:0000256" key="4">
    <source>
        <dbReference type="ARBA" id="ARBA00022898"/>
    </source>
</evidence>